<dbReference type="InterPro" id="IPR001080">
    <property type="entry name" value="3Fe4S_ferredoxin"/>
</dbReference>
<comment type="function">
    <text evidence="8">Ferredoxins are iron-sulfur proteins that transfer electrons in a wide variety of metabolic reactions.</text>
</comment>
<dbReference type="Proteomes" id="UP001500483">
    <property type="component" value="Unassembled WGS sequence"/>
</dbReference>
<evidence type="ECO:0000256" key="1">
    <source>
        <dbReference type="ARBA" id="ARBA00001927"/>
    </source>
</evidence>
<dbReference type="PANTHER" id="PTHR36923">
    <property type="entry name" value="FERREDOXIN"/>
    <property type="match status" value="1"/>
</dbReference>
<keyword evidence="3 8" id="KW-0479">Metal-binding</keyword>
<keyword evidence="6 8" id="KW-0411">Iron-sulfur</keyword>
<comment type="caution">
    <text evidence="10">The sequence shown here is derived from an EMBL/GenBank/DDBJ whole genome shotgun (WGS) entry which is preliminary data.</text>
</comment>
<feature type="domain" description="Divergent 4Fe-4S mono-cluster" evidence="9">
    <location>
        <begin position="1"/>
        <end position="67"/>
    </location>
</feature>
<dbReference type="Gene3D" id="3.30.70.20">
    <property type="match status" value="1"/>
</dbReference>
<evidence type="ECO:0000313" key="11">
    <source>
        <dbReference type="Proteomes" id="UP001500483"/>
    </source>
</evidence>
<proteinExistence type="predicted"/>
<protein>
    <recommendedName>
        <fullName evidence="8">Ferredoxin</fullName>
    </recommendedName>
</protein>
<evidence type="ECO:0000256" key="2">
    <source>
        <dbReference type="ARBA" id="ARBA00022448"/>
    </source>
</evidence>
<dbReference type="PANTHER" id="PTHR36923:SF3">
    <property type="entry name" value="FERREDOXIN"/>
    <property type="match status" value="1"/>
</dbReference>
<name>A0ABP6S2A8_9PSEU</name>
<dbReference type="Pfam" id="PF06902">
    <property type="entry name" value="Fer4_19"/>
    <property type="match status" value="1"/>
</dbReference>
<comment type="cofactor">
    <cofactor evidence="1">
        <name>[3Fe-4S] cluster</name>
        <dbReference type="ChEBI" id="CHEBI:21137"/>
    </cofactor>
</comment>
<evidence type="ECO:0000256" key="7">
    <source>
        <dbReference type="ARBA" id="ARBA00023291"/>
    </source>
</evidence>
<dbReference type="InterPro" id="IPR010693">
    <property type="entry name" value="Divergent_4Fe-4S_mono-cluster"/>
</dbReference>
<evidence type="ECO:0000313" key="10">
    <source>
        <dbReference type="EMBL" id="GAA3366124.1"/>
    </source>
</evidence>
<dbReference type="InterPro" id="IPR051269">
    <property type="entry name" value="Fe-S_cluster_ET"/>
</dbReference>
<evidence type="ECO:0000256" key="4">
    <source>
        <dbReference type="ARBA" id="ARBA00022982"/>
    </source>
</evidence>
<evidence type="ECO:0000256" key="3">
    <source>
        <dbReference type="ARBA" id="ARBA00022723"/>
    </source>
</evidence>
<organism evidence="10 11">
    <name type="scientific">Saccharopolyspora gregorii</name>
    <dbReference type="NCBI Taxonomy" id="33914"/>
    <lineage>
        <taxon>Bacteria</taxon>
        <taxon>Bacillati</taxon>
        <taxon>Actinomycetota</taxon>
        <taxon>Actinomycetes</taxon>
        <taxon>Pseudonocardiales</taxon>
        <taxon>Pseudonocardiaceae</taxon>
        <taxon>Saccharopolyspora</taxon>
    </lineage>
</organism>
<keyword evidence="2 8" id="KW-0813">Transport</keyword>
<keyword evidence="11" id="KW-1185">Reference proteome</keyword>
<keyword evidence="4 8" id="KW-0249">Electron transport</keyword>
<sequence>MTGAGVRINADTGRCIGAGQCVLTEPDVFDQDDDGLVVLLAEDVDGERVEQVRTAVQICPSAALSLAADG</sequence>
<evidence type="ECO:0000256" key="5">
    <source>
        <dbReference type="ARBA" id="ARBA00023004"/>
    </source>
</evidence>
<accession>A0ABP6S2A8</accession>
<keyword evidence="7" id="KW-0003">3Fe-4S</keyword>
<keyword evidence="5 8" id="KW-0408">Iron</keyword>
<dbReference type="SUPFAM" id="SSF54862">
    <property type="entry name" value="4Fe-4S ferredoxins"/>
    <property type="match status" value="1"/>
</dbReference>
<evidence type="ECO:0000256" key="6">
    <source>
        <dbReference type="ARBA" id="ARBA00023014"/>
    </source>
</evidence>
<evidence type="ECO:0000259" key="9">
    <source>
        <dbReference type="Pfam" id="PF06902"/>
    </source>
</evidence>
<dbReference type="EMBL" id="BAAAYK010000038">
    <property type="protein sequence ID" value="GAA3366124.1"/>
    <property type="molecule type" value="Genomic_DNA"/>
</dbReference>
<gene>
    <name evidence="10" type="ORF">GCM10020366_68750</name>
</gene>
<reference evidence="11" key="1">
    <citation type="journal article" date="2019" name="Int. J. Syst. Evol. Microbiol.">
        <title>The Global Catalogue of Microorganisms (GCM) 10K type strain sequencing project: providing services to taxonomists for standard genome sequencing and annotation.</title>
        <authorList>
            <consortium name="The Broad Institute Genomics Platform"/>
            <consortium name="The Broad Institute Genome Sequencing Center for Infectious Disease"/>
            <person name="Wu L."/>
            <person name="Ma J."/>
        </authorList>
    </citation>
    <scope>NUCLEOTIDE SEQUENCE [LARGE SCALE GENOMIC DNA]</scope>
    <source>
        <strain evidence="11">JCM 9687</strain>
    </source>
</reference>
<dbReference type="PRINTS" id="PR00352">
    <property type="entry name" value="3FE4SFRDOXIN"/>
</dbReference>
<evidence type="ECO:0000256" key="8">
    <source>
        <dbReference type="RuleBase" id="RU368020"/>
    </source>
</evidence>